<dbReference type="PANTHER" id="PTHR30151:SF20">
    <property type="entry name" value="ABC TRANSPORTER PERMEASE PROTEIN HI_0355-RELATED"/>
    <property type="match status" value="1"/>
</dbReference>
<evidence type="ECO:0000256" key="3">
    <source>
        <dbReference type="ARBA" id="ARBA00022475"/>
    </source>
</evidence>
<dbReference type="Gene3D" id="1.10.3720.10">
    <property type="entry name" value="MetI-like"/>
    <property type="match status" value="1"/>
</dbReference>
<feature type="transmembrane region" description="Helical" evidence="7">
    <location>
        <begin position="112"/>
        <end position="132"/>
    </location>
</feature>
<feature type="transmembrane region" description="Helical" evidence="7">
    <location>
        <begin position="55"/>
        <end position="73"/>
    </location>
</feature>
<feature type="transmembrane region" description="Helical" evidence="7">
    <location>
        <begin position="171"/>
        <end position="190"/>
    </location>
</feature>
<feature type="transmembrane region" description="Helical" evidence="7">
    <location>
        <begin position="267"/>
        <end position="285"/>
    </location>
</feature>
<evidence type="ECO:0000259" key="8">
    <source>
        <dbReference type="PROSITE" id="PS50928"/>
    </source>
</evidence>
<feature type="transmembrane region" description="Helical" evidence="7">
    <location>
        <begin position="144"/>
        <end position="165"/>
    </location>
</feature>
<evidence type="ECO:0000256" key="4">
    <source>
        <dbReference type="ARBA" id="ARBA00022692"/>
    </source>
</evidence>
<dbReference type="GO" id="GO:0005886">
    <property type="term" value="C:plasma membrane"/>
    <property type="evidence" value="ECO:0007669"/>
    <property type="project" value="UniProtKB-SubCell"/>
</dbReference>
<protein>
    <submittedName>
        <fullName evidence="9">ABC transporter permease subunit</fullName>
    </submittedName>
</protein>
<evidence type="ECO:0000256" key="7">
    <source>
        <dbReference type="RuleBase" id="RU363032"/>
    </source>
</evidence>
<dbReference type="EMBL" id="CP119312">
    <property type="protein sequence ID" value="WEK03768.1"/>
    <property type="molecule type" value="Genomic_DNA"/>
</dbReference>
<evidence type="ECO:0000256" key="5">
    <source>
        <dbReference type="ARBA" id="ARBA00022989"/>
    </source>
</evidence>
<comment type="subcellular location">
    <subcellularLocation>
        <location evidence="1 7">Cell membrane</location>
        <topology evidence="1 7">Multi-pass membrane protein</topology>
    </subcellularLocation>
</comment>
<organism evidence="9 10">
    <name type="scientific">Candidatus Devosia phytovorans</name>
    <dbReference type="NCBI Taxonomy" id="3121372"/>
    <lineage>
        <taxon>Bacteria</taxon>
        <taxon>Pseudomonadati</taxon>
        <taxon>Pseudomonadota</taxon>
        <taxon>Alphaproteobacteria</taxon>
        <taxon>Hyphomicrobiales</taxon>
        <taxon>Devosiaceae</taxon>
        <taxon>Devosia</taxon>
    </lineage>
</organism>
<accession>A0AAJ5VUM1</accession>
<dbReference type="CDD" id="cd06261">
    <property type="entry name" value="TM_PBP2"/>
    <property type="match status" value="1"/>
</dbReference>
<feature type="domain" description="ABC transmembrane type-1" evidence="8">
    <location>
        <begin position="105"/>
        <end position="286"/>
    </location>
</feature>
<dbReference type="SUPFAM" id="SSF161098">
    <property type="entry name" value="MetI-like"/>
    <property type="match status" value="1"/>
</dbReference>
<keyword evidence="2 7" id="KW-0813">Transport</keyword>
<evidence type="ECO:0000313" key="10">
    <source>
        <dbReference type="Proteomes" id="UP001217476"/>
    </source>
</evidence>
<evidence type="ECO:0000313" key="9">
    <source>
        <dbReference type="EMBL" id="WEK03768.1"/>
    </source>
</evidence>
<dbReference type="Pfam" id="PF00528">
    <property type="entry name" value="BPD_transp_1"/>
    <property type="match status" value="1"/>
</dbReference>
<name>A0AAJ5VUM1_9HYPH</name>
<feature type="transmembrane region" description="Helical" evidence="7">
    <location>
        <begin position="235"/>
        <end position="261"/>
    </location>
</feature>
<keyword evidence="5 7" id="KW-1133">Transmembrane helix</keyword>
<keyword evidence="4 7" id="KW-0812">Transmembrane</keyword>
<dbReference type="Proteomes" id="UP001217476">
    <property type="component" value="Chromosome"/>
</dbReference>
<dbReference type="GO" id="GO:0055085">
    <property type="term" value="P:transmembrane transport"/>
    <property type="evidence" value="ECO:0007669"/>
    <property type="project" value="InterPro"/>
</dbReference>
<comment type="similarity">
    <text evidence="7">Belongs to the binding-protein-dependent transport system permease family.</text>
</comment>
<proteinExistence type="inferred from homology"/>
<dbReference type="PANTHER" id="PTHR30151">
    <property type="entry name" value="ALKANE SULFONATE ABC TRANSPORTER-RELATED, MEMBRANE SUBUNIT"/>
    <property type="match status" value="1"/>
</dbReference>
<keyword evidence="3" id="KW-1003">Cell membrane</keyword>
<reference evidence="9" key="1">
    <citation type="submission" date="2023-03" db="EMBL/GenBank/DDBJ databases">
        <title>Andean soil-derived lignocellulolytic bacterial consortium as a source of novel taxa and putative plastic-active enzymes.</title>
        <authorList>
            <person name="Diaz-Garcia L."/>
            <person name="Chuvochina M."/>
            <person name="Feuerriegel G."/>
            <person name="Bunk B."/>
            <person name="Sproer C."/>
            <person name="Streit W.R."/>
            <person name="Rodriguez L.M."/>
            <person name="Overmann J."/>
            <person name="Jimenez D.J."/>
        </authorList>
    </citation>
    <scope>NUCLEOTIDE SEQUENCE</scope>
    <source>
        <strain evidence="9">MAG 4196</strain>
    </source>
</reference>
<sequence>MADTGNPPTKAADPASAAIVDKPGIQRSMAEDVAEAIRDIRKLVRWLRGVRAENWIVLLLAIALVCSWEWIATQFSRAIIPSMGETADAFFSMLQDDRRNYFNAVVNTIQNYYAGLGLAILVGWGLAGLMGLSPLLGQVMKVVLDFLGNIPIIAFMPLFVALLGLGAAAKIVIVLLAAAIVIATTAHAAFESVDRGAEEAARGLGANRLQAQFFVVWPQVLPQMIAGLRLGAAQALTACIIAEIYTAMTGLGGLIVGYGASFNMPRYFVAVLTTLAIGGATATVLRHLERRFAVP</sequence>
<keyword evidence="6 7" id="KW-0472">Membrane</keyword>
<dbReference type="PROSITE" id="PS50928">
    <property type="entry name" value="ABC_TM1"/>
    <property type="match status" value="1"/>
</dbReference>
<gene>
    <name evidence="9" type="ORF">P0Y65_16455</name>
</gene>
<dbReference type="InterPro" id="IPR000515">
    <property type="entry name" value="MetI-like"/>
</dbReference>
<evidence type="ECO:0000256" key="2">
    <source>
        <dbReference type="ARBA" id="ARBA00022448"/>
    </source>
</evidence>
<dbReference type="InterPro" id="IPR035906">
    <property type="entry name" value="MetI-like_sf"/>
</dbReference>
<evidence type="ECO:0000256" key="1">
    <source>
        <dbReference type="ARBA" id="ARBA00004651"/>
    </source>
</evidence>
<evidence type="ECO:0000256" key="6">
    <source>
        <dbReference type="ARBA" id="ARBA00023136"/>
    </source>
</evidence>
<dbReference type="AlphaFoldDB" id="A0AAJ5VUM1"/>